<dbReference type="OrthoDB" id="10605342at2759"/>
<comment type="caution">
    <text evidence="1">The sequence shown here is derived from an EMBL/GenBank/DDBJ whole genome shotgun (WGS) entry which is preliminary data.</text>
</comment>
<dbReference type="AlphaFoldDB" id="A0A835JG66"/>
<keyword evidence="2" id="KW-1185">Reference proteome</keyword>
<dbReference type="Proteomes" id="UP000657918">
    <property type="component" value="Unassembled WGS sequence"/>
</dbReference>
<organism evidence="1 2">
    <name type="scientific">Salix dunnii</name>
    <dbReference type="NCBI Taxonomy" id="1413687"/>
    <lineage>
        <taxon>Eukaryota</taxon>
        <taxon>Viridiplantae</taxon>
        <taxon>Streptophyta</taxon>
        <taxon>Embryophyta</taxon>
        <taxon>Tracheophyta</taxon>
        <taxon>Spermatophyta</taxon>
        <taxon>Magnoliopsida</taxon>
        <taxon>eudicotyledons</taxon>
        <taxon>Gunneridae</taxon>
        <taxon>Pentapetalae</taxon>
        <taxon>rosids</taxon>
        <taxon>fabids</taxon>
        <taxon>Malpighiales</taxon>
        <taxon>Salicaceae</taxon>
        <taxon>Saliceae</taxon>
        <taxon>Salix</taxon>
    </lineage>
</organism>
<gene>
    <name evidence="1" type="ORF">SADUNF_Sadunf14G0071300</name>
</gene>
<accession>A0A835JG66</accession>
<sequence>MLSGRVMKVENKRKSVLAYSDWEIDPRETFIEELAEKLRGTLAVYHPEALIMNIYSGNGCCLIQAIPGMFRRSETCIWSVKHHLVEYLTSGCAAEKRYDSASYSNIVPRIILSDYFEGSLLEDSSSTDKGFQRSADAR</sequence>
<evidence type="ECO:0000313" key="2">
    <source>
        <dbReference type="Proteomes" id="UP000657918"/>
    </source>
</evidence>
<name>A0A835JG66_9ROSI</name>
<dbReference type="EMBL" id="JADGMS010000014">
    <property type="protein sequence ID" value="KAF9669087.1"/>
    <property type="molecule type" value="Genomic_DNA"/>
</dbReference>
<protein>
    <submittedName>
        <fullName evidence="1">Uncharacterized protein</fullName>
    </submittedName>
</protein>
<reference evidence="1 2" key="1">
    <citation type="submission" date="2020-10" db="EMBL/GenBank/DDBJ databases">
        <title>Plant Genome Project.</title>
        <authorList>
            <person name="Zhang R.-G."/>
        </authorList>
    </citation>
    <scope>NUCLEOTIDE SEQUENCE [LARGE SCALE GENOMIC DNA]</scope>
    <source>
        <strain evidence="1">FAFU-HL-1</strain>
        <tissue evidence="1">Leaf</tissue>
    </source>
</reference>
<evidence type="ECO:0000313" key="1">
    <source>
        <dbReference type="EMBL" id="KAF9669087.1"/>
    </source>
</evidence>
<proteinExistence type="predicted"/>